<proteinExistence type="predicted"/>
<organism evidence="1 2">
    <name type="scientific">Persea americana</name>
    <name type="common">Avocado</name>
    <dbReference type="NCBI Taxonomy" id="3435"/>
    <lineage>
        <taxon>Eukaryota</taxon>
        <taxon>Viridiplantae</taxon>
        <taxon>Streptophyta</taxon>
        <taxon>Embryophyta</taxon>
        <taxon>Tracheophyta</taxon>
        <taxon>Spermatophyta</taxon>
        <taxon>Magnoliopsida</taxon>
        <taxon>Magnoliidae</taxon>
        <taxon>Laurales</taxon>
        <taxon>Lauraceae</taxon>
        <taxon>Persea</taxon>
    </lineage>
</organism>
<reference evidence="1 2" key="1">
    <citation type="journal article" date="2022" name="Hortic Res">
        <title>A haplotype resolved chromosomal level avocado genome allows analysis of novel avocado genes.</title>
        <authorList>
            <person name="Nath O."/>
            <person name="Fletcher S.J."/>
            <person name="Hayward A."/>
            <person name="Shaw L.M."/>
            <person name="Masouleh A.K."/>
            <person name="Furtado A."/>
            <person name="Henry R.J."/>
            <person name="Mitter N."/>
        </authorList>
    </citation>
    <scope>NUCLEOTIDE SEQUENCE [LARGE SCALE GENOMIC DNA]</scope>
    <source>
        <strain evidence="2">cv. Hass</strain>
    </source>
</reference>
<protein>
    <submittedName>
        <fullName evidence="1">Uncharacterized protein</fullName>
    </submittedName>
</protein>
<accession>A0ACC2LUK2</accession>
<sequence length="1290" mass="143595">MDLGDGSVRYRSEEEGRVEAATSLVEIGHVINGSSSVSGVGGSVIESVELETLEKSSDVVENPGINGHCIDANRKIVESVEMNGEIVGIEKAVVTPSSGIGSPEENSERLEDMGSQSKAEKVENLEERVRFDETKLDVNGPVNDEVGDVDTNRDLNGKGIEKQRTLETSPMAMESPPGGSGVSSTRKGHGLKKWRRKRRDPAKDGGGVADPNRILKRVLSNAEPEKARHLSVENKQKSEGSCSSASVNSAMKYLSLSQLPVGLSDTEFKLDVGTAFAIGADSDNSEDHSSKCSTAASAPRSRLEGPVAAGFTKEKSKVKNAIGRSSGNAVHRALQGKAKVEATKKPRGERIKVKKENSYSSVESDLRSSNAVFIEAGALSRVTETRQREGFSNYDGENSKQVGVDYYKQNGEEIENVSRDVLGSVSGVKKNEESKNHRPHMDHDPLAKSIILLQAAQEALKKEVQMFGEIGIEPVLLPDSPSCGVSSSAQVPTEEMEENNSVPRKAQLAKLSRKLSLLEHELEEASANLKAKELKALELVSLLNTTHSLKEGMEEYLASLQNMHKETDIELEGLFKNKMEAEVEYLMMVRNTHELKITAEDQRTLVEQQKSLAENQAQFVVKLRDAEDKVTMSRRRVEELEAYRRELLETKDVLKTARERKPMSLTLPISDVLPPKNLSITPFRQNRNLPLLLLCTHLQEASQIHALMVKSSQTSDPYSASRLAEFYAISDNGSLDYAEKVLNSIQQPYTFIWNTVIRGHLKRQNPINAISLYRRMLWWPAEPDNFTFTFLLKACTQLPAPAVGKQLHSHIIKYGLESSTYIRNKLIHLYALSGSILDANKVFDGSAELDIVAWNSMLEGYADNGDGESLSQLFEQMPERDVVSWNTMIAFYVQKGEFKEAVMMFRWMQESGEWPNQVTLISVLSAIAHLGALAQGRWVHAYIDKHGIELNENLGSALISMYAKCGCLEGAVQAFERTNFRSVDTWNAMMSGLATNGQSVKALELFSRMEDCGVRPTAISFSCVLNACSHAGMLNDGIDYFRRMSEVYGIEPDIVHYGCMADLFGRAGLFEKAEEMMRKMPMEPDTVMWKALLGACRVHKNFELGEKAGNRLIELAPNDNATYVLFSNLYAMAEKWDGVHSVRKMMWERGVKKIPGCSSIELDGIVQEFMAGDANHSRKKEIYEMLDEMGKRLNFEGYEPDTKQVLLDIDEEEVKQTSLSHHSEKLAIAFGFISTKPATTIRVVKNLRVCSDCHSAIKLLSKIYSRDIIVRDSNRFHHFRHGSCSCRDYW</sequence>
<comment type="caution">
    <text evidence="1">The sequence shown here is derived from an EMBL/GenBank/DDBJ whole genome shotgun (WGS) entry which is preliminary data.</text>
</comment>
<evidence type="ECO:0000313" key="1">
    <source>
        <dbReference type="EMBL" id="KAJ8637043.1"/>
    </source>
</evidence>
<keyword evidence="2" id="KW-1185">Reference proteome</keyword>
<evidence type="ECO:0000313" key="2">
    <source>
        <dbReference type="Proteomes" id="UP001234297"/>
    </source>
</evidence>
<dbReference type="EMBL" id="CM056811">
    <property type="protein sequence ID" value="KAJ8637043.1"/>
    <property type="molecule type" value="Genomic_DNA"/>
</dbReference>
<gene>
    <name evidence="1" type="ORF">MRB53_011310</name>
</gene>
<dbReference type="Proteomes" id="UP001234297">
    <property type="component" value="Chromosome 3"/>
</dbReference>
<name>A0ACC2LUK2_PERAE</name>